<dbReference type="Proteomes" id="UP000233837">
    <property type="component" value="Unassembled WGS sequence"/>
</dbReference>
<dbReference type="EMBL" id="KZ502479">
    <property type="protein sequence ID" value="PKU78060.1"/>
    <property type="molecule type" value="Genomic_DNA"/>
</dbReference>
<evidence type="ECO:0000259" key="1">
    <source>
        <dbReference type="PROSITE" id="PS50994"/>
    </source>
</evidence>
<dbReference type="AlphaFoldDB" id="A0A2I0WQX0"/>
<name>A0A2I0WQX0_9ASPA</name>
<dbReference type="SUPFAM" id="SSF53098">
    <property type="entry name" value="Ribonuclease H-like"/>
    <property type="match status" value="1"/>
</dbReference>
<feature type="domain" description="Integrase catalytic" evidence="1">
    <location>
        <begin position="49"/>
        <end position="143"/>
    </location>
</feature>
<dbReference type="GO" id="GO:0015074">
    <property type="term" value="P:DNA integration"/>
    <property type="evidence" value="ECO:0007669"/>
    <property type="project" value="InterPro"/>
</dbReference>
<dbReference type="InterPro" id="IPR039537">
    <property type="entry name" value="Retrotran_Ty1/copia-like"/>
</dbReference>
<dbReference type="STRING" id="906689.A0A2I0WQX0"/>
<reference evidence="2 3" key="2">
    <citation type="journal article" date="2017" name="Nature">
        <title>The Apostasia genome and the evolution of orchids.</title>
        <authorList>
            <person name="Zhang G.Q."/>
            <person name="Liu K.W."/>
            <person name="Li Z."/>
            <person name="Lohaus R."/>
            <person name="Hsiao Y.Y."/>
            <person name="Niu S.C."/>
            <person name="Wang J.Y."/>
            <person name="Lin Y.C."/>
            <person name="Xu Q."/>
            <person name="Chen L.J."/>
            <person name="Yoshida K."/>
            <person name="Fujiwara S."/>
            <person name="Wang Z.W."/>
            <person name="Zhang Y.Q."/>
            <person name="Mitsuda N."/>
            <person name="Wang M."/>
            <person name="Liu G.H."/>
            <person name="Pecoraro L."/>
            <person name="Huang H.X."/>
            <person name="Xiao X.J."/>
            <person name="Lin M."/>
            <person name="Wu X.Y."/>
            <person name="Wu W.L."/>
            <person name="Chen Y.Y."/>
            <person name="Chang S.B."/>
            <person name="Sakamoto S."/>
            <person name="Ohme-Takagi M."/>
            <person name="Yagi M."/>
            <person name="Zeng S.J."/>
            <person name="Shen C.Y."/>
            <person name="Yeh C.M."/>
            <person name="Luo Y.B."/>
            <person name="Tsai W.C."/>
            <person name="Van de Peer Y."/>
            <person name="Liu Z.J."/>
        </authorList>
    </citation>
    <scope>NUCLEOTIDE SEQUENCE [LARGE SCALE GENOMIC DNA]</scope>
    <source>
        <tissue evidence="2">The whole plant</tissue>
    </source>
</reference>
<dbReference type="InterPro" id="IPR012337">
    <property type="entry name" value="RNaseH-like_sf"/>
</dbReference>
<dbReference type="InterPro" id="IPR001584">
    <property type="entry name" value="Integrase_cat-core"/>
</dbReference>
<dbReference type="GO" id="GO:0003676">
    <property type="term" value="F:nucleic acid binding"/>
    <property type="evidence" value="ECO:0007669"/>
    <property type="project" value="InterPro"/>
</dbReference>
<dbReference type="PANTHER" id="PTHR42648:SF28">
    <property type="entry name" value="TRANSPOSON-ENCODED PROTEIN WITH RIBONUCLEASE H-LIKE AND RETROVIRUS ZINC FINGER-LIKE DOMAINS"/>
    <property type="match status" value="1"/>
</dbReference>
<reference evidence="2 3" key="1">
    <citation type="journal article" date="2016" name="Sci. Rep.">
        <title>The Dendrobium catenatum Lindl. genome sequence provides insights into polysaccharide synthase, floral development and adaptive evolution.</title>
        <authorList>
            <person name="Zhang G.Q."/>
            <person name="Xu Q."/>
            <person name="Bian C."/>
            <person name="Tsai W.C."/>
            <person name="Yeh C.M."/>
            <person name="Liu K.W."/>
            <person name="Yoshida K."/>
            <person name="Zhang L.S."/>
            <person name="Chang S.B."/>
            <person name="Chen F."/>
            <person name="Shi Y."/>
            <person name="Su Y.Y."/>
            <person name="Zhang Y.Q."/>
            <person name="Chen L.J."/>
            <person name="Yin Y."/>
            <person name="Lin M."/>
            <person name="Huang H."/>
            <person name="Deng H."/>
            <person name="Wang Z.W."/>
            <person name="Zhu S.L."/>
            <person name="Zhao X."/>
            <person name="Deng C."/>
            <person name="Niu S.C."/>
            <person name="Huang J."/>
            <person name="Wang M."/>
            <person name="Liu G.H."/>
            <person name="Yang H.J."/>
            <person name="Xiao X.J."/>
            <person name="Hsiao Y.Y."/>
            <person name="Wu W.L."/>
            <person name="Chen Y.Y."/>
            <person name="Mitsuda N."/>
            <person name="Ohme-Takagi M."/>
            <person name="Luo Y.B."/>
            <person name="Van de Peer Y."/>
            <person name="Liu Z.J."/>
        </authorList>
    </citation>
    <scope>NUCLEOTIDE SEQUENCE [LARGE SCALE GENOMIC DNA]</scope>
    <source>
        <tissue evidence="2">The whole plant</tissue>
    </source>
</reference>
<gene>
    <name evidence="2" type="ORF">MA16_Dca018557</name>
</gene>
<dbReference type="PROSITE" id="PS50994">
    <property type="entry name" value="INTEGRASE"/>
    <property type="match status" value="1"/>
</dbReference>
<dbReference type="PANTHER" id="PTHR42648">
    <property type="entry name" value="TRANSPOSASE, PUTATIVE-RELATED"/>
    <property type="match status" value="1"/>
</dbReference>
<proteinExistence type="predicted"/>
<keyword evidence="3" id="KW-1185">Reference proteome</keyword>
<dbReference type="InterPro" id="IPR036397">
    <property type="entry name" value="RNaseH_sf"/>
</dbReference>
<evidence type="ECO:0000313" key="3">
    <source>
        <dbReference type="Proteomes" id="UP000233837"/>
    </source>
</evidence>
<accession>A0A2I0WQX0</accession>
<dbReference type="Gene3D" id="3.30.420.10">
    <property type="entry name" value="Ribonuclease H-like superfamily/Ribonuclease H"/>
    <property type="match status" value="1"/>
</dbReference>
<protein>
    <submittedName>
        <fullName evidence="2">Retrovirus-related Pol polyprotein from transposon TNT 1-94</fullName>
    </submittedName>
</protein>
<organism evidence="2 3">
    <name type="scientific">Dendrobium catenatum</name>
    <dbReference type="NCBI Taxonomy" id="906689"/>
    <lineage>
        <taxon>Eukaryota</taxon>
        <taxon>Viridiplantae</taxon>
        <taxon>Streptophyta</taxon>
        <taxon>Embryophyta</taxon>
        <taxon>Tracheophyta</taxon>
        <taxon>Spermatophyta</taxon>
        <taxon>Magnoliopsida</taxon>
        <taxon>Liliopsida</taxon>
        <taxon>Asparagales</taxon>
        <taxon>Orchidaceae</taxon>
        <taxon>Epidendroideae</taxon>
        <taxon>Malaxideae</taxon>
        <taxon>Dendrobiinae</taxon>
        <taxon>Dendrobium</taxon>
    </lineage>
</organism>
<sequence>MKDRTMQQYLTQIKTLIDHIAAAGSTVDSEDIILCILNGLPSTLIKTHFQGSIQKFRSDGGGEFVNNTFKSYLLQHGIEHQLSCPYTPEQNGLVERKHCHLLDLTRTFLHASYLPNSFWVEAVSKANYLINRLPSSAIKNQTP</sequence>
<evidence type="ECO:0000313" key="2">
    <source>
        <dbReference type="EMBL" id="PKU78060.1"/>
    </source>
</evidence>